<organism evidence="2 3">
    <name type="scientific">Pseudoalteromonas piratica</name>
    <dbReference type="NCBI Taxonomy" id="1348114"/>
    <lineage>
        <taxon>Bacteria</taxon>
        <taxon>Pseudomonadati</taxon>
        <taxon>Pseudomonadota</taxon>
        <taxon>Gammaproteobacteria</taxon>
        <taxon>Alteromonadales</taxon>
        <taxon>Pseudoalteromonadaceae</taxon>
        <taxon>Pseudoalteromonas</taxon>
    </lineage>
</organism>
<dbReference type="OrthoDB" id="92610at2"/>
<name>A0A0A7EEB2_9GAMM</name>
<dbReference type="AlphaFoldDB" id="A0A0A7EEB2"/>
<dbReference type="Proteomes" id="UP000030341">
    <property type="component" value="Chromosome 1"/>
</dbReference>
<evidence type="ECO:0000313" key="3">
    <source>
        <dbReference type="Proteomes" id="UP000030341"/>
    </source>
</evidence>
<dbReference type="InterPro" id="IPR051021">
    <property type="entry name" value="Mito_Ser/Thr_phosphatase"/>
</dbReference>
<dbReference type="InterPro" id="IPR029033">
    <property type="entry name" value="His_PPase_superfam"/>
</dbReference>
<keyword evidence="1" id="KW-0378">Hydrolase</keyword>
<evidence type="ECO:0000313" key="2">
    <source>
        <dbReference type="EMBL" id="AIY64985.1"/>
    </source>
</evidence>
<dbReference type="eggNOG" id="COG2062">
    <property type="taxonomic scope" value="Bacteria"/>
</dbReference>
<dbReference type="STRING" id="1348114.OM33_07335"/>
<dbReference type="PANTHER" id="PTHR20935">
    <property type="entry name" value="PHOSPHOGLYCERATE MUTASE-RELATED"/>
    <property type="match status" value="1"/>
</dbReference>
<dbReference type="HOGENOM" id="CLU_084603_1_1_6"/>
<dbReference type="CDD" id="cd07067">
    <property type="entry name" value="HP_PGM_like"/>
    <property type="match status" value="1"/>
</dbReference>
<dbReference type="GO" id="GO:0101006">
    <property type="term" value="F:protein histidine phosphatase activity"/>
    <property type="evidence" value="ECO:0007669"/>
    <property type="project" value="InterPro"/>
</dbReference>
<dbReference type="Pfam" id="PF00300">
    <property type="entry name" value="His_Phos_1"/>
    <property type="match status" value="1"/>
</dbReference>
<dbReference type="InterPro" id="IPR013078">
    <property type="entry name" value="His_Pase_superF_clade-1"/>
</dbReference>
<dbReference type="NCBIfam" id="TIGR00249">
    <property type="entry name" value="sixA"/>
    <property type="match status" value="1"/>
</dbReference>
<reference evidence="2 3" key="1">
    <citation type="submission" date="2014-11" db="EMBL/GenBank/DDBJ databases">
        <title>Complete Genome Sequence of Pseudoalteromonas sp. Strain OCN003 Isolated from Kaneohe Bay, Oahu, Hawaii.</title>
        <authorList>
            <person name="Beurmann S."/>
            <person name="Videau P."/>
            <person name="Ushijima B."/>
            <person name="Smith A.M."/>
            <person name="Aeby G.S."/>
            <person name="Callahan S.M."/>
            <person name="Belcaid M."/>
        </authorList>
    </citation>
    <scope>NUCLEOTIDE SEQUENCE [LARGE SCALE GENOMIC DNA]</scope>
    <source>
        <strain evidence="2 3">OCN003</strain>
    </source>
</reference>
<accession>A0A0A7EEB2</accession>
<gene>
    <name evidence="2" type="ORF">OM33_07335</name>
</gene>
<proteinExistence type="predicted"/>
<evidence type="ECO:0000256" key="1">
    <source>
        <dbReference type="ARBA" id="ARBA00022801"/>
    </source>
</evidence>
<protein>
    <recommendedName>
        <fullName evidence="4">Phosphohistidine phosphatase</fullName>
    </recommendedName>
</protein>
<dbReference type="EMBL" id="CP009888">
    <property type="protein sequence ID" value="AIY64985.1"/>
    <property type="molecule type" value="Genomic_DNA"/>
</dbReference>
<keyword evidence="3" id="KW-1185">Reference proteome</keyword>
<dbReference type="Gene3D" id="3.40.50.1240">
    <property type="entry name" value="Phosphoglycerate mutase-like"/>
    <property type="match status" value="1"/>
</dbReference>
<sequence length="161" mass="17942">MKKIFIMRHGQAQSLSVTDESRMLTDFGRLEAQSMANKLQQDCKIDAILTSTYVRAKQTAEIVAAKQESIRYQDSFDDFIPSGDAENAAELIKAMVSYKPNLNNWLLVAHMPIVSYIVEQFCPDNMPIFATAAVAEIHYNEESGLAELVAMHLPDVGEKAS</sequence>
<dbReference type="RefSeq" id="WP_038640461.1">
    <property type="nucleotide sequence ID" value="NZ_CP009888.1"/>
</dbReference>
<evidence type="ECO:0008006" key="4">
    <source>
        <dbReference type="Google" id="ProtNLM"/>
    </source>
</evidence>
<dbReference type="PANTHER" id="PTHR20935:SF1">
    <property type="entry name" value="SLL1549 PROTEIN"/>
    <property type="match status" value="1"/>
</dbReference>
<dbReference type="GO" id="GO:0005737">
    <property type="term" value="C:cytoplasm"/>
    <property type="evidence" value="ECO:0007669"/>
    <property type="project" value="InterPro"/>
</dbReference>
<dbReference type="KEGG" id="pseo:OM33_07335"/>
<dbReference type="SUPFAM" id="SSF53254">
    <property type="entry name" value="Phosphoglycerate mutase-like"/>
    <property type="match status" value="1"/>
</dbReference>
<dbReference type="InterPro" id="IPR004449">
    <property type="entry name" value="SixA"/>
</dbReference>